<organism evidence="1 2">
    <name type="scientific">Mucor circinelloides f. circinelloides (strain 1006PhL)</name>
    <name type="common">Mucormycosis agent</name>
    <name type="synonym">Calyptromyces circinelloides</name>
    <dbReference type="NCBI Taxonomy" id="1220926"/>
    <lineage>
        <taxon>Eukaryota</taxon>
        <taxon>Fungi</taxon>
        <taxon>Fungi incertae sedis</taxon>
        <taxon>Mucoromycota</taxon>
        <taxon>Mucoromycotina</taxon>
        <taxon>Mucoromycetes</taxon>
        <taxon>Mucorales</taxon>
        <taxon>Mucorineae</taxon>
        <taxon>Mucoraceae</taxon>
        <taxon>Mucor</taxon>
    </lineage>
</organism>
<keyword evidence="2" id="KW-1185">Reference proteome</keyword>
<accession>S2JNM7</accession>
<gene>
    <name evidence="1" type="ORF">HMPREF1544_09015</name>
</gene>
<dbReference type="InParanoid" id="S2JNM7"/>
<dbReference type="AlphaFoldDB" id="S2JNM7"/>
<sequence length="203" mass="23187">MHEVVYDRKIFVIIPFLQEFCGAINKAQHRRLMVSLQVCCAMNNSQSTDINVVEAVEAPTIIKCRYCNMKRRSATSLSLNDKLEKLTKAYGEGNILDLVSPGLIPSRFEKEMKDIVRDLNIPLKLVCSREERAILIKASEAISLKQIETVIKSIMLVPLSDIKKAKEFREKRLLYIQSLLPHPSNIKYIEVISSQFHSLKLTV</sequence>
<proteinExistence type="predicted"/>
<dbReference type="VEuPathDB" id="FungiDB:HMPREF1544_09015"/>
<name>S2JNM7_MUCC1</name>
<evidence type="ECO:0000313" key="2">
    <source>
        <dbReference type="Proteomes" id="UP000014254"/>
    </source>
</evidence>
<dbReference type="Proteomes" id="UP000014254">
    <property type="component" value="Unassembled WGS sequence"/>
</dbReference>
<reference evidence="2" key="1">
    <citation type="submission" date="2013-05" db="EMBL/GenBank/DDBJ databases">
        <title>The Genome sequence of Mucor circinelloides f. circinelloides 1006PhL.</title>
        <authorList>
            <consortium name="The Broad Institute Genomics Platform"/>
            <person name="Cuomo C."/>
            <person name="Earl A."/>
            <person name="Findley K."/>
            <person name="Lee S.C."/>
            <person name="Walker B."/>
            <person name="Young S."/>
            <person name="Zeng Q."/>
            <person name="Gargeya S."/>
            <person name="Fitzgerald M."/>
            <person name="Haas B."/>
            <person name="Abouelleil A."/>
            <person name="Allen A.W."/>
            <person name="Alvarado L."/>
            <person name="Arachchi H.M."/>
            <person name="Berlin A.M."/>
            <person name="Chapman S.B."/>
            <person name="Gainer-Dewar J."/>
            <person name="Goldberg J."/>
            <person name="Griggs A."/>
            <person name="Gujja S."/>
            <person name="Hansen M."/>
            <person name="Howarth C."/>
            <person name="Imamovic A."/>
            <person name="Ireland A."/>
            <person name="Larimer J."/>
            <person name="McCowan C."/>
            <person name="Murphy C."/>
            <person name="Pearson M."/>
            <person name="Poon T.W."/>
            <person name="Priest M."/>
            <person name="Roberts A."/>
            <person name="Saif S."/>
            <person name="Shea T."/>
            <person name="Sisk P."/>
            <person name="Sykes S."/>
            <person name="Wortman J."/>
            <person name="Nusbaum C."/>
            <person name="Birren B."/>
        </authorList>
    </citation>
    <scope>NUCLEOTIDE SEQUENCE [LARGE SCALE GENOMIC DNA]</scope>
    <source>
        <strain evidence="2">1006PhL</strain>
    </source>
</reference>
<evidence type="ECO:0000313" key="1">
    <source>
        <dbReference type="EMBL" id="EPB84223.1"/>
    </source>
</evidence>
<dbReference type="OrthoDB" id="2282345at2759"/>
<protein>
    <submittedName>
        <fullName evidence="1">Uncharacterized protein</fullName>
    </submittedName>
</protein>
<dbReference type="EMBL" id="KE124045">
    <property type="protein sequence ID" value="EPB84223.1"/>
    <property type="molecule type" value="Genomic_DNA"/>
</dbReference>